<evidence type="ECO:0000313" key="11">
    <source>
        <dbReference type="EMBL" id="BAT31129.1"/>
    </source>
</evidence>
<dbReference type="InterPro" id="IPR001851">
    <property type="entry name" value="ABC_transp_permease"/>
</dbReference>
<protein>
    <submittedName>
        <fullName evidence="11">Branched-chain amino acid transport system permease protein</fullName>
    </submittedName>
</protein>
<keyword evidence="3" id="KW-1003">Cell membrane</keyword>
<evidence type="ECO:0000256" key="7">
    <source>
        <dbReference type="ARBA" id="ARBA00022989"/>
    </source>
</evidence>
<dbReference type="OrthoDB" id="9807115at2"/>
<dbReference type="GO" id="GO:0015188">
    <property type="term" value="F:L-isoleucine transmembrane transporter activity"/>
    <property type="evidence" value="ECO:0007669"/>
    <property type="project" value="TreeGrafter"/>
</dbReference>
<evidence type="ECO:0000256" key="1">
    <source>
        <dbReference type="ARBA" id="ARBA00004651"/>
    </source>
</evidence>
<evidence type="ECO:0000256" key="2">
    <source>
        <dbReference type="ARBA" id="ARBA00022448"/>
    </source>
</evidence>
<keyword evidence="7 10" id="KW-1133">Transmembrane helix</keyword>
<dbReference type="GO" id="GO:0005304">
    <property type="term" value="F:L-valine transmembrane transporter activity"/>
    <property type="evidence" value="ECO:0007669"/>
    <property type="project" value="TreeGrafter"/>
</dbReference>
<keyword evidence="5 10" id="KW-0812">Transmembrane</keyword>
<feature type="transmembrane region" description="Helical" evidence="10">
    <location>
        <begin position="68"/>
        <end position="87"/>
    </location>
</feature>
<dbReference type="Pfam" id="PF02653">
    <property type="entry name" value="BPD_transp_2"/>
    <property type="match status" value="1"/>
</dbReference>
<comment type="subcellular location">
    <subcellularLocation>
        <location evidence="1">Cell membrane</location>
        <topology evidence="1">Multi-pass membrane protein</topology>
    </subcellularLocation>
</comment>
<dbReference type="GO" id="GO:0015190">
    <property type="term" value="F:L-leucine transmembrane transporter activity"/>
    <property type="evidence" value="ECO:0007669"/>
    <property type="project" value="TreeGrafter"/>
</dbReference>
<dbReference type="AlphaFoldDB" id="A0A0N7KYZ9"/>
<feature type="transmembrane region" description="Helical" evidence="10">
    <location>
        <begin position="99"/>
        <end position="118"/>
    </location>
</feature>
<organism evidence="11">
    <name type="scientific">Fulvimarina pelagi</name>
    <dbReference type="NCBI Taxonomy" id="217511"/>
    <lineage>
        <taxon>Bacteria</taxon>
        <taxon>Pseudomonadati</taxon>
        <taxon>Pseudomonadota</taxon>
        <taxon>Alphaproteobacteria</taxon>
        <taxon>Hyphomicrobiales</taxon>
        <taxon>Aurantimonadaceae</taxon>
        <taxon>Fulvimarina</taxon>
    </lineage>
</organism>
<comment type="similarity">
    <text evidence="9">Belongs to the binding-protein-dependent transport system permease family. LivHM subfamily.</text>
</comment>
<dbReference type="PANTHER" id="PTHR11795">
    <property type="entry name" value="BRANCHED-CHAIN AMINO ACID TRANSPORT SYSTEM PERMEASE PROTEIN LIVH"/>
    <property type="match status" value="1"/>
</dbReference>
<keyword evidence="8 10" id="KW-0472">Membrane</keyword>
<evidence type="ECO:0000256" key="3">
    <source>
        <dbReference type="ARBA" id="ARBA00022475"/>
    </source>
</evidence>
<dbReference type="EMBL" id="LC066397">
    <property type="protein sequence ID" value="BAT31129.1"/>
    <property type="molecule type" value="Genomic_DNA"/>
</dbReference>
<dbReference type="GO" id="GO:0015808">
    <property type="term" value="P:L-alanine transport"/>
    <property type="evidence" value="ECO:0007669"/>
    <property type="project" value="TreeGrafter"/>
</dbReference>
<keyword evidence="6" id="KW-0029">Amino-acid transport</keyword>
<keyword evidence="4" id="KW-0997">Cell inner membrane</keyword>
<evidence type="ECO:0000256" key="4">
    <source>
        <dbReference type="ARBA" id="ARBA00022519"/>
    </source>
</evidence>
<evidence type="ECO:0000256" key="5">
    <source>
        <dbReference type="ARBA" id="ARBA00022692"/>
    </source>
</evidence>
<feature type="transmembrane region" description="Helical" evidence="10">
    <location>
        <begin position="146"/>
        <end position="172"/>
    </location>
</feature>
<name>A0A0N7KYZ9_9HYPH</name>
<dbReference type="GO" id="GO:0015192">
    <property type="term" value="F:L-phenylalanine transmembrane transporter activity"/>
    <property type="evidence" value="ECO:0007669"/>
    <property type="project" value="TreeGrafter"/>
</dbReference>
<feature type="transmembrane region" description="Helical" evidence="10">
    <location>
        <begin position="202"/>
        <end position="223"/>
    </location>
</feature>
<evidence type="ECO:0000256" key="8">
    <source>
        <dbReference type="ARBA" id="ARBA00023136"/>
    </source>
</evidence>
<feature type="transmembrane region" description="Helical" evidence="10">
    <location>
        <begin position="280"/>
        <end position="298"/>
    </location>
</feature>
<sequence length="305" mass="32727">MEYFLQQLINGITLGSIYGLIAIGYTMVYGIIGMINFAHGEIFMIGAFIALTTFLALAALGITFLPLVLLIILAVAMFFTAVWGWTIERVAYRPLRGSFRLAPLITAIGMSIFLQNFVQVTQGARVKPLPPQIQGGITLMDGPGGIVVQLSFMQIIIIVTTIVLMTAFSLLIGKTSLGRQQRACEQDRKMAALLGVNVDRTISLTFVMGASLAAVAGLMYLLYYGVIDFYIGFIAGVKAFTAAVLGGIGSLPGAMLGGLAIGLIETFWSGYFSVEYKDVAAFSILAIVLIFLPSGLLGRPEVEKV</sequence>
<dbReference type="GO" id="GO:1903806">
    <property type="term" value="P:L-isoleucine import across plasma membrane"/>
    <property type="evidence" value="ECO:0007669"/>
    <property type="project" value="TreeGrafter"/>
</dbReference>
<dbReference type="GO" id="GO:0042941">
    <property type="term" value="P:D-alanine transmembrane transport"/>
    <property type="evidence" value="ECO:0007669"/>
    <property type="project" value="TreeGrafter"/>
</dbReference>
<evidence type="ECO:0000256" key="10">
    <source>
        <dbReference type="SAM" id="Phobius"/>
    </source>
</evidence>
<reference evidence="11" key="1">
    <citation type="journal article" date="2015" name="Proc. Natl. Acad. Sci. U.S.A.">
        <title>Bacterial clade with the ribosomal RNA operon on a small plasmid rather than the chromosome.</title>
        <authorList>
            <person name="Anda M."/>
            <person name="Ohtsubo Y."/>
            <person name="Okubo T."/>
            <person name="Sugawara M."/>
            <person name="Nagata Y."/>
            <person name="Tsuda M."/>
            <person name="Minamisawa K."/>
            <person name="Mitsui H."/>
        </authorList>
    </citation>
    <scope>NUCLEOTIDE SEQUENCE</scope>
    <source>
        <strain evidence="11">DSM 15513</strain>
    </source>
</reference>
<accession>A0A0N7KYZ9</accession>
<keyword evidence="2" id="KW-0813">Transport</keyword>
<dbReference type="RefSeq" id="WP_007065663.1">
    <property type="nucleotide sequence ID" value="NZ_BBWO01000017.1"/>
</dbReference>
<dbReference type="PANTHER" id="PTHR11795:SF371">
    <property type="entry name" value="HIGH-AFFINITY BRANCHED-CHAIN AMINO ACID TRANSPORT SYSTEM PERMEASE PROTEIN LIVH"/>
    <property type="match status" value="1"/>
</dbReference>
<evidence type="ECO:0000256" key="9">
    <source>
        <dbReference type="ARBA" id="ARBA00037998"/>
    </source>
</evidence>
<feature type="transmembrane region" description="Helical" evidence="10">
    <location>
        <begin position="42"/>
        <end position="62"/>
    </location>
</feature>
<feature type="transmembrane region" description="Helical" evidence="10">
    <location>
        <begin position="12"/>
        <end position="35"/>
    </location>
</feature>
<dbReference type="CDD" id="cd06582">
    <property type="entry name" value="TM_PBP1_LivH_like"/>
    <property type="match status" value="1"/>
</dbReference>
<proteinExistence type="inferred from homology"/>
<evidence type="ECO:0000256" key="6">
    <source>
        <dbReference type="ARBA" id="ARBA00022970"/>
    </source>
</evidence>
<dbReference type="GO" id="GO:0005886">
    <property type="term" value="C:plasma membrane"/>
    <property type="evidence" value="ECO:0007669"/>
    <property type="project" value="UniProtKB-SubCell"/>
</dbReference>
<dbReference type="InterPro" id="IPR052157">
    <property type="entry name" value="BCAA_transport_permease"/>
</dbReference>